<keyword evidence="2" id="KW-0812">Transmembrane</keyword>
<evidence type="ECO:0000313" key="11">
    <source>
        <dbReference type="Proteomes" id="UP000479000"/>
    </source>
</evidence>
<keyword evidence="4" id="KW-1133">Transmembrane helix</keyword>
<dbReference type="PROSITE" id="PS50125">
    <property type="entry name" value="GUANYLATE_CYCLASE_2"/>
    <property type="match status" value="1"/>
</dbReference>
<proteinExistence type="inferred from homology"/>
<accession>A0A6H5H1P6</accession>
<comment type="similarity">
    <text evidence="8">Belongs to the adenylyl cyclase class-4/guanylyl cyclase family.</text>
</comment>
<dbReference type="InterPro" id="IPR029787">
    <property type="entry name" value="Nucleotide_cyclase"/>
</dbReference>
<evidence type="ECO:0000259" key="9">
    <source>
        <dbReference type="PROSITE" id="PS50125"/>
    </source>
</evidence>
<dbReference type="EMBL" id="CADCXU010023688">
    <property type="protein sequence ID" value="CAB0011068.1"/>
    <property type="molecule type" value="Genomic_DNA"/>
</dbReference>
<dbReference type="InterPro" id="IPR001054">
    <property type="entry name" value="A/G_cyclase"/>
</dbReference>
<dbReference type="InterPro" id="IPR018297">
    <property type="entry name" value="A/G_cyclase_CS"/>
</dbReference>
<dbReference type="CDD" id="cd07302">
    <property type="entry name" value="CHD"/>
    <property type="match status" value="1"/>
</dbReference>
<keyword evidence="7 8" id="KW-0456">Lyase</keyword>
<dbReference type="PANTHER" id="PTHR11920:SF501">
    <property type="entry name" value="GUANYLATE CYCLASE 32E"/>
    <property type="match status" value="1"/>
</dbReference>
<dbReference type="GO" id="GO:0000166">
    <property type="term" value="F:nucleotide binding"/>
    <property type="evidence" value="ECO:0007669"/>
    <property type="project" value="UniProtKB-KW"/>
</dbReference>
<keyword evidence="6" id="KW-0325">Glycoprotein</keyword>
<evidence type="ECO:0000256" key="7">
    <source>
        <dbReference type="ARBA" id="ARBA00023239"/>
    </source>
</evidence>
<keyword evidence="11" id="KW-1185">Reference proteome</keyword>
<keyword evidence="3" id="KW-0547">Nucleotide-binding</keyword>
<reference evidence="10 11" key="1">
    <citation type="submission" date="2020-02" db="EMBL/GenBank/DDBJ databases">
        <authorList>
            <person name="Ferguson B K."/>
        </authorList>
    </citation>
    <scope>NUCLEOTIDE SEQUENCE [LARGE SCALE GENOMIC DNA]</scope>
</reference>
<comment type="subcellular location">
    <subcellularLocation>
        <location evidence="1">Membrane</location>
    </subcellularLocation>
</comment>
<evidence type="ECO:0000256" key="8">
    <source>
        <dbReference type="RuleBase" id="RU000405"/>
    </source>
</evidence>
<feature type="domain" description="Guanylate cyclase" evidence="9">
    <location>
        <begin position="46"/>
        <end position="72"/>
    </location>
</feature>
<gene>
    <name evidence="10" type="ORF">NTEN_LOCUS16061</name>
</gene>
<evidence type="ECO:0000256" key="1">
    <source>
        <dbReference type="ARBA" id="ARBA00004370"/>
    </source>
</evidence>
<dbReference type="PANTHER" id="PTHR11920">
    <property type="entry name" value="GUANYLYL CYCLASE"/>
    <property type="match status" value="1"/>
</dbReference>
<keyword evidence="5" id="KW-0472">Membrane</keyword>
<dbReference type="GO" id="GO:0004383">
    <property type="term" value="F:guanylate cyclase activity"/>
    <property type="evidence" value="ECO:0007669"/>
    <property type="project" value="TreeGrafter"/>
</dbReference>
<dbReference type="SUPFAM" id="SSF55073">
    <property type="entry name" value="Nucleotide cyclase"/>
    <property type="match status" value="1"/>
</dbReference>
<protein>
    <recommendedName>
        <fullName evidence="9">Guanylate cyclase domain-containing protein</fullName>
    </recommendedName>
</protein>
<dbReference type="InterPro" id="IPR050401">
    <property type="entry name" value="Cyclic_nucleotide_synthase"/>
</dbReference>
<dbReference type="GO" id="GO:0035556">
    <property type="term" value="P:intracellular signal transduction"/>
    <property type="evidence" value="ECO:0007669"/>
    <property type="project" value="InterPro"/>
</dbReference>
<dbReference type="GO" id="GO:0005886">
    <property type="term" value="C:plasma membrane"/>
    <property type="evidence" value="ECO:0007669"/>
    <property type="project" value="TreeGrafter"/>
</dbReference>
<dbReference type="Pfam" id="PF00211">
    <property type="entry name" value="Guanylate_cyc"/>
    <property type="match status" value="1"/>
</dbReference>
<evidence type="ECO:0000313" key="10">
    <source>
        <dbReference type="EMBL" id="CAB0011068.1"/>
    </source>
</evidence>
<dbReference type="PROSITE" id="PS00452">
    <property type="entry name" value="GUANYLATE_CYCLASE_1"/>
    <property type="match status" value="1"/>
</dbReference>
<evidence type="ECO:0000256" key="4">
    <source>
        <dbReference type="ARBA" id="ARBA00022989"/>
    </source>
</evidence>
<dbReference type="GO" id="GO:0007168">
    <property type="term" value="P:receptor guanylyl cyclase signaling pathway"/>
    <property type="evidence" value="ECO:0007669"/>
    <property type="project" value="TreeGrafter"/>
</dbReference>
<dbReference type="OrthoDB" id="6127067at2759"/>
<evidence type="ECO:0000256" key="2">
    <source>
        <dbReference type="ARBA" id="ARBA00022692"/>
    </source>
</evidence>
<evidence type="ECO:0000256" key="5">
    <source>
        <dbReference type="ARBA" id="ARBA00023136"/>
    </source>
</evidence>
<sequence length="188" mass="21211">MHKAHISRVIPIMARSGNESQTSGRVQTDVDKLLIPLCGLHRQCHCVAGVVGLKMPRYCLFGDTVNTASRMESTGDAFRVHISRTTKELLDRLGGYQCEERGQVQIKLGLAKRLIYFVGQPGTNCCLTETTPRWRKFFTNCTCALCGPTLSTIVRYQKHKVKPIRLLELRQEETEARARSDLYIDGEV</sequence>
<evidence type="ECO:0000256" key="6">
    <source>
        <dbReference type="ARBA" id="ARBA00023180"/>
    </source>
</evidence>
<organism evidence="10 11">
    <name type="scientific">Nesidiocoris tenuis</name>
    <dbReference type="NCBI Taxonomy" id="355587"/>
    <lineage>
        <taxon>Eukaryota</taxon>
        <taxon>Metazoa</taxon>
        <taxon>Ecdysozoa</taxon>
        <taxon>Arthropoda</taxon>
        <taxon>Hexapoda</taxon>
        <taxon>Insecta</taxon>
        <taxon>Pterygota</taxon>
        <taxon>Neoptera</taxon>
        <taxon>Paraneoptera</taxon>
        <taxon>Hemiptera</taxon>
        <taxon>Heteroptera</taxon>
        <taxon>Panheteroptera</taxon>
        <taxon>Cimicomorpha</taxon>
        <taxon>Miridae</taxon>
        <taxon>Dicyphina</taxon>
        <taxon>Nesidiocoris</taxon>
    </lineage>
</organism>
<dbReference type="GO" id="GO:0004016">
    <property type="term" value="F:adenylate cyclase activity"/>
    <property type="evidence" value="ECO:0007669"/>
    <property type="project" value="TreeGrafter"/>
</dbReference>
<feature type="non-terminal residue" evidence="10">
    <location>
        <position position="188"/>
    </location>
</feature>
<dbReference type="Proteomes" id="UP000479000">
    <property type="component" value="Unassembled WGS sequence"/>
</dbReference>
<dbReference type="Gene3D" id="3.30.70.1230">
    <property type="entry name" value="Nucleotide cyclase"/>
    <property type="match status" value="1"/>
</dbReference>
<name>A0A6H5H1P6_9HEMI</name>
<dbReference type="GO" id="GO:0001653">
    <property type="term" value="F:peptide receptor activity"/>
    <property type="evidence" value="ECO:0007669"/>
    <property type="project" value="TreeGrafter"/>
</dbReference>
<dbReference type="AlphaFoldDB" id="A0A6H5H1P6"/>
<evidence type="ECO:0000256" key="3">
    <source>
        <dbReference type="ARBA" id="ARBA00022741"/>
    </source>
</evidence>